<keyword evidence="6 10" id="KW-0418">Kinase</keyword>
<proteinExistence type="inferred from homology"/>
<dbReference type="Proteomes" id="UP000885931">
    <property type="component" value="Unassembled WGS sequence"/>
</dbReference>
<feature type="active site" evidence="10">
    <location>
        <position position="142"/>
    </location>
</feature>
<dbReference type="GO" id="GO:0006109">
    <property type="term" value="P:regulation of carbohydrate metabolic process"/>
    <property type="evidence" value="ECO:0007669"/>
    <property type="project" value="UniProtKB-UniRule"/>
</dbReference>
<feature type="binding site" evidence="10">
    <location>
        <begin position="157"/>
        <end position="164"/>
    </location>
    <ligand>
        <name>ATP</name>
        <dbReference type="ChEBI" id="CHEBI:30616"/>
    </ligand>
</feature>
<dbReference type="AlphaFoldDB" id="A0A7C1BEF1"/>
<evidence type="ECO:0000256" key="5">
    <source>
        <dbReference type="ARBA" id="ARBA00022741"/>
    </source>
</evidence>
<dbReference type="InterPro" id="IPR011126">
    <property type="entry name" value="Hpr_kin/Pase_Hpr_N"/>
</dbReference>
<dbReference type="SUPFAM" id="SSF53795">
    <property type="entry name" value="PEP carboxykinase-like"/>
    <property type="match status" value="1"/>
</dbReference>
<dbReference type="NCBIfam" id="TIGR00679">
    <property type="entry name" value="hpr-ser"/>
    <property type="match status" value="1"/>
</dbReference>
<feature type="active site" evidence="10">
    <location>
        <position position="163"/>
    </location>
</feature>
<dbReference type="InterPro" id="IPR028979">
    <property type="entry name" value="Ser_kin/Pase_Hpr-like_N_sf"/>
</dbReference>
<feature type="active site" description="Proton acceptor; for phosphorylation activity. Proton donor; for dephosphorylation activity" evidence="10">
    <location>
        <position position="181"/>
    </location>
</feature>
<dbReference type="GO" id="GO:0000287">
    <property type="term" value="F:magnesium ion binding"/>
    <property type="evidence" value="ECO:0007669"/>
    <property type="project" value="UniProtKB-UniRule"/>
</dbReference>
<sequence length="313" mass="35518">MQSIKVSLLLREKSEEWGLELLAGKDGLNRDIISREVYIPGLLFAGYESGFPEERIQILGESELSFLRSLPDDRKLEVLEKFCKFRIPCIFITGAQSPLPELIQVCDSHGIPLLSTRERISSFIGLLFDYLSFKLAPSLIIHGTLIDVFGVGILLTGRSGIGKSECALDLISRGHTFVADDLVKLIRYPENLLTGTQATEDENLKYFLELRGVGIIDIYSIFGIRAIRDTKRVEIHVELLDWKPDMDYERLGLKTNYSEFLGVKIPRIKLPQKAGKNTAMVLEVIALNYHLMEKGYHPAAYFEKNLIEKLREE</sequence>
<comment type="caution">
    <text evidence="13">The sequence shown here is derived from an EMBL/GenBank/DDBJ whole genome shotgun (WGS) entry which is preliminary data.</text>
</comment>
<keyword evidence="7 10" id="KW-0067">ATP-binding</keyword>
<keyword evidence="4 10" id="KW-0808">Transferase</keyword>
<dbReference type="InterPro" id="IPR003755">
    <property type="entry name" value="HPr(Ser)_kin/Pase"/>
</dbReference>
<feature type="binding site" evidence="10">
    <location>
        <position position="164"/>
    </location>
    <ligand>
        <name>Mg(2+)</name>
        <dbReference type="ChEBI" id="CHEBI:18420"/>
    </ligand>
</feature>
<evidence type="ECO:0000256" key="3">
    <source>
        <dbReference type="ARBA" id="ARBA00022527"/>
    </source>
</evidence>
<evidence type="ECO:0000259" key="12">
    <source>
        <dbReference type="Pfam" id="PF07475"/>
    </source>
</evidence>
<dbReference type="PANTHER" id="PTHR30305:SF1">
    <property type="entry name" value="HPR KINASE_PHOSPHORYLASE"/>
    <property type="match status" value="1"/>
</dbReference>
<accession>A0A7C1BEF1</accession>
<evidence type="ECO:0000256" key="7">
    <source>
        <dbReference type="ARBA" id="ARBA00022840"/>
    </source>
</evidence>
<dbReference type="EMBL" id="DRBW01000194">
    <property type="protein sequence ID" value="HDM90583.1"/>
    <property type="molecule type" value="Genomic_DNA"/>
</dbReference>
<dbReference type="GO" id="GO:0005524">
    <property type="term" value="F:ATP binding"/>
    <property type="evidence" value="ECO:0007669"/>
    <property type="project" value="UniProtKB-UniRule"/>
</dbReference>
<evidence type="ECO:0000259" key="11">
    <source>
        <dbReference type="Pfam" id="PF02603"/>
    </source>
</evidence>
<dbReference type="GO" id="GO:0000155">
    <property type="term" value="F:phosphorelay sensor kinase activity"/>
    <property type="evidence" value="ECO:0007669"/>
    <property type="project" value="InterPro"/>
</dbReference>
<evidence type="ECO:0000256" key="6">
    <source>
        <dbReference type="ARBA" id="ARBA00022777"/>
    </source>
</evidence>
<feature type="binding site" evidence="10">
    <location>
        <position position="209"/>
    </location>
    <ligand>
        <name>Mg(2+)</name>
        <dbReference type="ChEBI" id="CHEBI:18420"/>
    </ligand>
</feature>
<comment type="catalytic activity">
    <reaction evidence="1 10">
        <text>[HPr protein]-L-serine + ATP = [HPr protein]-O-phospho-L-serine + ADP + H(+)</text>
        <dbReference type="Rhea" id="RHEA:46600"/>
        <dbReference type="Rhea" id="RHEA-COMP:11602"/>
        <dbReference type="Rhea" id="RHEA-COMP:11603"/>
        <dbReference type="ChEBI" id="CHEBI:15378"/>
        <dbReference type="ChEBI" id="CHEBI:29999"/>
        <dbReference type="ChEBI" id="CHEBI:30616"/>
        <dbReference type="ChEBI" id="CHEBI:83421"/>
        <dbReference type="ChEBI" id="CHEBI:456216"/>
    </reaction>
</comment>
<dbReference type="GO" id="GO:0004712">
    <property type="term" value="F:protein serine/threonine/tyrosine kinase activity"/>
    <property type="evidence" value="ECO:0007669"/>
    <property type="project" value="UniProtKB-UniRule"/>
</dbReference>
<feature type="active site" evidence="10">
    <location>
        <position position="250"/>
    </location>
</feature>
<comment type="miscellaneous">
    <text evidence="10">Both phosphorylation and phosphorolysis are carried out by the same active site and suggest a common mechanism for both reactions.</text>
</comment>
<comment type="function">
    <text evidence="10">Catalyzes the ATP- as well as the pyrophosphate-dependent phosphorylation of a specific serine residue in HPr, a phosphocarrier protein of the phosphoenolpyruvate-dependent sugar phosphotransferase system (PTS). HprK/P also catalyzes the pyrophosphate-producing, inorganic phosphate-dependent dephosphorylation (phosphorolysis) of seryl-phosphorylated HPr (P-Ser-HPr).</text>
</comment>
<evidence type="ECO:0000256" key="9">
    <source>
        <dbReference type="ARBA" id="ARBA00047657"/>
    </source>
</evidence>
<gene>
    <name evidence="10 13" type="primary">hprK</name>
    <name evidence="13" type="ORF">ENG67_05185</name>
</gene>
<feature type="region of interest" description="Important for the catalytic mechanism of both phosphorylation and dephosphorylation" evidence="10">
    <location>
        <begin position="208"/>
        <end position="217"/>
    </location>
</feature>
<organism evidence="13">
    <name type="scientific">candidate division WOR-3 bacterium</name>
    <dbReference type="NCBI Taxonomy" id="2052148"/>
    <lineage>
        <taxon>Bacteria</taxon>
        <taxon>Bacteria division WOR-3</taxon>
    </lineage>
</organism>
<keyword evidence="8 10" id="KW-0511">Multifunctional enzyme</keyword>
<evidence type="ECO:0000256" key="4">
    <source>
        <dbReference type="ARBA" id="ARBA00022679"/>
    </source>
</evidence>
<dbReference type="InterPro" id="IPR027417">
    <property type="entry name" value="P-loop_NTPase"/>
</dbReference>
<evidence type="ECO:0000313" key="13">
    <source>
        <dbReference type="EMBL" id="HDM90583.1"/>
    </source>
</evidence>
<keyword evidence="3 10" id="KW-0723">Serine/threonine-protein kinase</keyword>
<keyword evidence="5 10" id="KW-0547">Nucleotide-binding</keyword>
<comment type="subunit">
    <text evidence="10">Homohexamer.</text>
</comment>
<evidence type="ECO:0000256" key="1">
    <source>
        <dbReference type="ARBA" id="ARBA00001120"/>
    </source>
</evidence>
<comment type="similarity">
    <text evidence="2 10">Belongs to the HPrK/P family.</text>
</comment>
<keyword evidence="10" id="KW-0479">Metal-binding</keyword>
<evidence type="ECO:0000256" key="10">
    <source>
        <dbReference type="HAMAP-Rule" id="MF_01249"/>
    </source>
</evidence>
<reference evidence="13" key="1">
    <citation type="journal article" date="2020" name="mSystems">
        <title>Genome- and Community-Level Interaction Insights into Carbon Utilization and Element Cycling Functions of Hydrothermarchaeota in Hydrothermal Sediment.</title>
        <authorList>
            <person name="Zhou Z."/>
            <person name="Liu Y."/>
            <person name="Xu W."/>
            <person name="Pan J."/>
            <person name="Luo Z.H."/>
            <person name="Li M."/>
        </authorList>
    </citation>
    <scope>NUCLEOTIDE SEQUENCE [LARGE SCALE GENOMIC DNA]</scope>
    <source>
        <strain evidence="13">HyVt-237</strain>
    </source>
</reference>
<dbReference type="CDD" id="cd01918">
    <property type="entry name" value="HprK_C"/>
    <property type="match status" value="1"/>
</dbReference>
<dbReference type="EC" id="2.7.11.-" evidence="10"/>
<evidence type="ECO:0000256" key="2">
    <source>
        <dbReference type="ARBA" id="ARBA00006883"/>
    </source>
</evidence>
<dbReference type="EC" id="2.7.4.-" evidence="10"/>
<dbReference type="Pfam" id="PF02603">
    <property type="entry name" value="Hpr_kinase_N"/>
    <property type="match status" value="1"/>
</dbReference>
<protein>
    <recommendedName>
        <fullName evidence="10">HPr kinase/phosphorylase</fullName>
        <shortName evidence="10">HPrK/P</shortName>
        <ecNumber evidence="10">2.7.11.-</ecNumber>
        <ecNumber evidence="10">2.7.4.-</ecNumber>
    </recommendedName>
    <alternativeName>
        <fullName evidence="10">HPr(Ser) kinase/phosphorylase</fullName>
    </alternativeName>
</protein>
<keyword evidence="10" id="KW-0460">Magnesium</keyword>
<dbReference type="Pfam" id="PF07475">
    <property type="entry name" value="Hpr_kinase_C"/>
    <property type="match status" value="1"/>
</dbReference>
<feature type="domain" description="HPr kinase/phosphorylase C-terminal" evidence="12">
    <location>
        <begin position="134"/>
        <end position="305"/>
    </location>
</feature>
<comment type="domain">
    <text evidence="10">The Walker A ATP-binding motif also binds Pi and PPi.</text>
</comment>
<dbReference type="HAMAP" id="MF_01249">
    <property type="entry name" value="HPr_kinase"/>
    <property type="match status" value="1"/>
</dbReference>
<dbReference type="InterPro" id="IPR011104">
    <property type="entry name" value="Hpr_kin/Pase_C"/>
</dbReference>
<dbReference type="Gene3D" id="3.40.50.300">
    <property type="entry name" value="P-loop containing nucleotide triphosphate hydrolases"/>
    <property type="match status" value="1"/>
</dbReference>
<name>A0A7C1BEF1_UNCW3</name>
<evidence type="ECO:0000256" key="8">
    <source>
        <dbReference type="ARBA" id="ARBA00023268"/>
    </source>
</evidence>
<comment type="catalytic activity">
    <reaction evidence="9 10">
        <text>[HPr protein]-O-phospho-L-serine + phosphate + H(+) = [HPr protein]-L-serine + diphosphate</text>
        <dbReference type="Rhea" id="RHEA:46604"/>
        <dbReference type="Rhea" id="RHEA-COMP:11602"/>
        <dbReference type="Rhea" id="RHEA-COMP:11603"/>
        <dbReference type="ChEBI" id="CHEBI:15378"/>
        <dbReference type="ChEBI" id="CHEBI:29999"/>
        <dbReference type="ChEBI" id="CHEBI:33019"/>
        <dbReference type="ChEBI" id="CHEBI:43474"/>
        <dbReference type="ChEBI" id="CHEBI:83421"/>
    </reaction>
</comment>
<feature type="region of interest" description="Important for the catalytic mechanism of dephosphorylation" evidence="10">
    <location>
        <begin position="271"/>
        <end position="276"/>
    </location>
</feature>
<feature type="domain" description="HPr(Ser) kinase/phosphorylase N-terminal" evidence="11">
    <location>
        <begin position="6"/>
        <end position="131"/>
    </location>
</feature>
<dbReference type="Gene3D" id="3.40.1390.20">
    <property type="entry name" value="HprK N-terminal domain-like"/>
    <property type="match status" value="1"/>
</dbReference>
<dbReference type="PANTHER" id="PTHR30305">
    <property type="entry name" value="PROTEIN YJDM-RELATED"/>
    <property type="match status" value="1"/>
</dbReference>
<comment type="cofactor">
    <cofactor evidence="10">
        <name>Mg(2+)</name>
        <dbReference type="ChEBI" id="CHEBI:18420"/>
    </cofactor>
</comment>
<dbReference type="GO" id="GO:0004674">
    <property type="term" value="F:protein serine/threonine kinase activity"/>
    <property type="evidence" value="ECO:0007669"/>
    <property type="project" value="UniProtKB-KW"/>
</dbReference>
<dbReference type="SUPFAM" id="SSF75138">
    <property type="entry name" value="HprK N-terminal domain-like"/>
    <property type="match status" value="1"/>
</dbReference>